<feature type="transmembrane region" description="Helical" evidence="7">
    <location>
        <begin position="326"/>
        <end position="343"/>
    </location>
</feature>
<evidence type="ECO:0000256" key="5">
    <source>
        <dbReference type="ARBA" id="ARBA00022989"/>
    </source>
</evidence>
<comment type="subcellular location">
    <subcellularLocation>
        <location evidence="1">Cell membrane</location>
        <topology evidence="1">Multi-pass membrane protein</topology>
    </subcellularLocation>
</comment>
<feature type="transmembrane region" description="Helical" evidence="7">
    <location>
        <begin position="273"/>
        <end position="293"/>
    </location>
</feature>
<evidence type="ECO:0000313" key="10">
    <source>
        <dbReference type="Proteomes" id="UP001556617"/>
    </source>
</evidence>
<dbReference type="PROSITE" id="PS50850">
    <property type="entry name" value="MFS"/>
    <property type="match status" value="1"/>
</dbReference>
<proteinExistence type="predicted"/>
<evidence type="ECO:0000256" key="1">
    <source>
        <dbReference type="ARBA" id="ARBA00004651"/>
    </source>
</evidence>
<dbReference type="InterPro" id="IPR011701">
    <property type="entry name" value="MFS"/>
</dbReference>
<evidence type="ECO:0000256" key="6">
    <source>
        <dbReference type="ARBA" id="ARBA00023136"/>
    </source>
</evidence>
<keyword evidence="5 7" id="KW-1133">Transmembrane helix</keyword>
<feature type="transmembrane region" description="Helical" evidence="7">
    <location>
        <begin position="147"/>
        <end position="167"/>
    </location>
</feature>
<feature type="transmembrane region" description="Helical" evidence="7">
    <location>
        <begin position="300"/>
        <end position="320"/>
    </location>
</feature>
<dbReference type="PANTHER" id="PTHR23513">
    <property type="entry name" value="INTEGRAL MEMBRANE EFFLUX PROTEIN-RELATED"/>
    <property type="match status" value="1"/>
</dbReference>
<comment type="caution">
    <text evidence="9">The sequence shown here is derived from an EMBL/GenBank/DDBJ whole genome shotgun (WGS) entry which is preliminary data.</text>
</comment>
<evidence type="ECO:0000256" key="7">
    <source>
        <dbReference type="SAM" id="Phobius"/>
    </source>
</evidence>
<evidence type="ECO:0000256" key="3">
    <source>
        <dbReference type="ARBA" id="ARBA00022475"/>
    </source>
</evidence>
<dbReference type="Proteomes" id="UP001556617">
    <property type="component" value="Unassembled WGS sequence"/>
</dbReference>
<keyword evidence="2" id="KW-0813">Transport</keyword>
<accession>A0ABV3S0C9</accession>
<reference evidence="9 10" key="1">
    <citation type="submission" date="2024-07" db="EMBL/GenBank/DDBJ databases">
        <authorList>
            <person name="Yun M."/>
        </authorList>
    </citation>
    <scope>NUCLEOTIDE SEQUENCE [LARGE SCALE GENOMIC DNA]</scope>
    <source>
        <strain evidence="9 10">MS01</strain>
    </source>
</reference>
<dbReference type="RefSeq" id="WP_367973034.1">
    <property type="nucleotide sequence ID" value="NZ_JBFPEQ010000001.1"/>
</dbReference>
<dbReference type="InterPro" id="IPR036259">
    <property type="entry name" value="MFS_trans_sf"/>
</dbReference>
<feature type="transmembrane region" description="Helical" evidence="7">
    <location>
        <begin position="44"/>
        <end position="66"/>
    </location>
</feature>
<keyword evidence="4 7" id="KW-0812">Transmembrane</keyword>
<gene>
    <name evidence="9" type="ORF">AB3K24_00190</name>
</gene>
<dbReference type="PANTHER" id="PTHR23513:SF6">
    <property type="entry name" value="MAJOR FACILITATOR SUPERFAMILY ASSOCIATED DOMAIN-CONTAINING PROTEIN"/>
    <property type="match status" value="1"/>
</dbReference>
<dbReference type="InterPro" id="IPR020846">
    <property type="entry name" value="MFS_dom"/>
</dbReference>
<feature type="transmembrane region" description="Helical" evidence="7">
    <location>
        <begin position="20"/>
        <end position="38"/>
    </location>
</feature>
<evidence type="ECO:0000259" key="8">
    <source>
        <dbReference type="PROSITE" id="PS50850"/>
    </source>
</evidence>
<organism evidence="9 10">
    <name type="scientific">Leuconostoc aquikimchii</name>
    <dbReference type="NCBI Taxonomy" id="3236804"/>
    <lineage>
        <taxon>Bacteria</taxon>
        <taxon>Bacillati</taxon>
        <taxon>Bacillota</taxon>
        <taxon>Bacilli</taxon>
        <taxon>Lactobacillales</taxon>
        <taxon>Lactobacillaceae</taxon>
        <taxon>Leuconostoc</taxon>
    </lineage>
</organism>
<feature type="transmembrane region" description="Helical" evidence="7">
    <location>
        <begin position="78"/>
        <end position="97"/>
    </location>
</feature>
<evidence type="ECO:0000313" key="9">
    <source>
        <dbReference type="EMBL" id="MEX0379781.1"/>
    </source>
</evidence>
<evidence type="ECO:0000256" key="2">
    <source>
        <dbReference type="ARBA" id="ARBA00022448"/>
    </source>
</evidence>
<evidence type="ECO:0000256" key="4">
    <source>
        <dbReference type="ARBA" id="ARBA00022692"/>
    </source>
</evidence>
<feature type="transmembrane region" description="Helical" evidence="7">
    <location>
        <begin position="363"/>
        <end position="386"/>
    </location>
</feature>
<keyword evidence="6 7" id="KW-0472">Membrane</keyword>
<dbReference type="SUPFAM" id="SSF103473">
    <property type="entry name" value="MFS general substrate transporter"/>
    <property type="match status" value="1"/>
</dbReference>
<name>A0ABV3S0C9_9LACO</name>
<sequence>MMLLLRTNKLLRNLTLSQFIELLGAAFFNIALLVYASQISHAKLATTVVVIANTLPTILQIGLGYIADKAHDKLRLMILTRIVQTILYGILTILFGLTTNDWLLFSFIIFINVTSDLLSGLTSLAALPIIKHIVPSQDLLAARSLQVSVMSLVNVIGQVIGVTLLTFLGNNFLYFSLFNALLFLISGIILIISRRQFNQKLKVTSHQNATSTLPEARFWVSMQINRRIIQANKKLLHILFLFTLLNLLVGSIDGLISLTLLQYPGIYIKNYGFSLSIINTMLAIGLVSGSFFTNDFLKRIHLNMLTIILLLFLTLLSLNLVLSPSIYVIIMSFFGIGYTLGKISPRVSTYVMTSVAEKQLGQIAGFMNTLVTLSVPIGQLIFLSIANSVSLNSAWISMVVLSMLLILYTLSYKVA</sequence>
<feature type="transmembrane region" description="Helical" evidence="7">
    <location>
        <begin position="103"/>
        <end position="127"/>
    </location>
</feature>
<keyword evidence="3" id="KW-1003">Cell membrane</keyword>
<dbReference type="Gene3D" id="1.20.1250.20">
    <property type="entry name" value="MFS general substrate transporter like domains"/>
    <property type="match status" value="1"/>
</dbReference>
<dbReference type="EMBL" id="JBFPER010000001">
    <property type="protein sequence ID" value="MEX0379781.1"/>
    <property type="molecule type" value="Genomic_DNA"/>
</dbReference>
<keyword evidence="10" id="KW-1185">Reference proteome</keyword>
<dbReference type="Pfam" id="PF07690">
    <property type="entry name" value="MFS_1"/>
    <property type="match status" value="1"/>
</dbReference>
<feature type="domain" description="Major facilitator superfamily (MFS) profile" evidence="8">
    <location>
        <begin position="10"/>
        <end position="415"/>
    </location>
</feature>
<protein>
    <submittedName>
        <fullName evidence="9">MFS transporter</fullName>
    </submittedName>
</protein>
<feature type="transmembrane region" description="Helical" evidence="7">
    <location>
        <begin position="392"/>
        <end position="410"/>
    </location>
</feature>
<feature type="transmembrane region" description="Helical" evidence="7">
    <location>
        <begin position="173"/>
        <end position="192"/>
    </location>
</feature>
<feature type="transmembrane region" description="Helical" evidence="7">
    <location>
        <begin position="235"/>
        <end position="261"/>
    </location>
</feature>